<evidence type="ECO:0000256" key="2">
    <source>
        <dbReference type="ARBA" id="ARBA00022692"/>
    </source>
</evidence>
<comment type="subcellular location">
    <subcellularLocation>
        <location evidence="1">Membrane</location>
        <topology evidence="1">Multi-pass membrane protein</topology>
    </subcellularLocation>
</comment>
<keyword evidence="7" id="KW-1185">Reference proteome</keyword>
<evidence type="ECO:0000256" key="4">
    <source>
        <dbReference type="ARBA" id="ARBA00023136"/>
    </source>
</evidence>
<dbReference type="EMBL" id="SLWX01000024">
    <property type="protein sequence ID" value="TCO71011.1"/>
    <property type="molecule type" value="Genomic_DNA"/>
</dbReference>
<dbReference type="PANTHER" id="PTHR10250">
    <property type="entry name" value="MICROSOMAL GLUTATHIONE S-TRANSFERASE"/>
    <property type="match status" value="1"/>
</dbReference>
<dbReference type="Pfam" id="PF01124">
    <property type="entry name" value="MAPEG"/>
    <property type="match status" value="1"/>
</dbReference>
<sequence>MAFTALVTLLLLMQYLTFSMLVGRERLRHDIRAPAVTGHESFERAYRVQMNTLEQLVVVVPAMWIVAGFFFLPIAAPLLGLAFFAGRVLYRNAYIRDPQSRTMGMAIGMLSMLGLLVLALWGTIAQL</sequence>
<keyword evidence="4 5" id="KW-0472">Membrane</keyword>
<keyword evidence="2 5" id="KW-0812">Transmembrane</keyword>
<feature type="transmembrane region" description="Helical" evidence="5">
    <location>
        <begin position="102"/>
        <end position="124"/>
    </location>
</feature>
<keyword evidence="3 5" id="KW-1133">Transmembrane helix</keyword>
<dbReference type="Proteomes" id="UP000294980">
    <property type="component" value="Unassembled WGS sequence"/>
</dbReference>
<dbReference type="GO" id="GO:0016020">
    <property type="term" value="C:membrane"/>
    <property type="evidence" value="ECO:0007669"/>
    <property type="project" value="UniProtKB-SubCell"/>
</dbReference>
<dbReference type="Gene3D" id="1.20.120.550">
    <property type="entry name" value="Membrane associated eicosanoid/glutathione metabolism-like domain"/>
    <property type="match status" value="1"/>
</dbReference>
<dbReference type="GO" id="GO:0006691">
    <property type="term" value="P:leukotriene metabolic process"/>
    <property type="evidence" value="ECO:0007669"/>
    <property type="project" value="UniProtKB-ARBA"/>
</dbReference>
<organism evidence="6 7">
    <name type="scientific">Chromatocurvus halotolerans</name>
    <dbReference type="NCBI Taxonomy" id="1132028"/>
    <lineage>
        <taxon>Bacteria</taxon>
        <taxon>Pseudomonadati</taxon>
        <taxon>Pseudomonadota</taxon>
        <taxon>Gammaproteobacteria</taxon>
        <taxon>Cellvibrionales</taxon>
        <taxon>Halieaceae</taxon>
        <taxon>Chromatocurvus</taxon>
    </lineage>
</organism>
<dbReference type="SUPFAM" id="SSF161084">
    <property type="entry name" value="MAPEG domain-like"/>
    <property type="match status" value="1"/>
</dbReference>
<name>A0A4R2KBX2_9GAMM</name>
<gene>
    <name evidence="6" type="ORF">EV688_12424</name>
</gene>
<accession>A0A4R2KBX2</accession>
<dbReference type="GO" id="GO:0004602">
    <property type="term" value="F:glutathione peroxidase activity"/>
    <property type="evidence" value="ECO:0007669"/>
    <property type="project" value="TreeGrafter"/>
</dbReference>
<protein>
    <submittedName>
        <fullName evidence="6">Putative membrane protein YecN with MAPEG domain</fullName>
    </submittedName>
</protein>
<dbReference type="PANTHER" id="PTHR10250:SF15">
    <property type="entry name" value="MICROSOMAL GLUTATHIONE S-TRANSFERASE-RELATED"/>
    <property type="match status" value="1"/>
</dbReference>
<evidence type="ECO:0000256" key="3">
    <source>
        <dbReference type="ARBA" id="ARBA00022989"/>
    </source>
</evidence>
<dbReference type="RefSeq" id="WP_117319623.1">
    <property type="nucleotide sequence ID" value="NZ_QQSW01000031.1"/>
</dbReference>
<reference evidence="6 7" key="1">
    <citation type="submission" date="2019-03" db="EMBL/GenBank/DDBJ databases">
        <title>Genomic Encyclopedia of Type Strains, Phase IV (KMG-IV): sequencing the most valuable type-strain genomes for metagenomic binning, comparative biology and taxonomic classification.</title>
        <authorList>
            <person name="Goeker M."/>
        </authorList>
    </citation>
    <scope>NUCLEOTIDE SEQUENCE [LARGE SCALE GENOMIC DNA]</scope>
    <source>
        <strain evidence="6 7">DSM 23344</strain>
    </source>
</reference>
<dbReference type="InterPro" id="IPR050997">
    <property type="entry name" value="MAPEG"/>
</dbReference>
<dbReference type="InterPro" id="IPR023352">
    <property type="entry name" value="MAPEG-like_dom_sf"/>
</dbReference>
<evidence type="ECO:0000313" key="6">
    <source>
        <dbReference type="EMBL" id="TCO71011.1"/>
    </source>
</evidence>
<evidence type="ECO:0000313" key="7">
    <source>
        <dbReference type="Proteomes" id="UP000294980"/>
    </source>
</evidence>
<comment type="caution">
    <text evidence="6">The sequence shown here is derived from an EMBL/GenBank/DDBJ whole genome shotgun (WGS) entry which is preliminary data.</text>
</comment>
<dbReference type="InterPro" id="IPR001129">
    <property type="entry name" value="Membr-assoc_MAPEG"/>
</dbReference>
<dbReference type="AlphaFoldDB" id="A0A4R2KBX2"/>
<feature type="transmembrane region" description="Helical" evidence="5">
    <location>
        <begin position="62"/>
        <end position="90"/>
    </location>
</feature>
<evidence type="ECO:0000256" key="5">
    <source>
        <dbReference type="SAM" id="Phobius"/>
    </source>
</evidence>
<proteinExistence type="predicted"/>
<dbReference type="GO" id="GO:0004364">
    <property type="term" value="F:glutathione transferase activity"/>
    <property type="evidence" value="ECO:0007669"/>
    <property type="project" value="TreeGrafter"/>
</dbReference>
<dbReference type="OrthoDB" id="464934at2"/>
<evidence type="ECO:0000256" key="1">
    <source>
        <dbReference type="ARBA" id="ARBA00004141"/>
    </source>
</evidence>